<dbReference type="Gene3D" id="3.40.30.10">
    <property type="entry name" value="Glutaredoxin"/>
    <property type="match status" value="1"/>
</dbReference>
<accession>A0A2H5XD09</accession>
<sequence>MAIQWETKWENALRRAKQEGKLVFADFSAAPR</sequence>
<reference evidence="2" key="1">
    <citation type="submission" date="2017-09" db="EMBL/GenBank/DDBJ databases">
        <title>Metaegenomics of thermophilic ammonia-oxidizing enrichment culture.</title>
        <authorList>
            <person name="Kato S."/>
            <person name="Suzuki K."/>
        </authorList>
    </citation>
    <scope>NUCLEOTIDE SEQUENCE [LARGE SCALE GENOMIC DNA]</scope>
</reference>
<evidence type="ECO:0000313" key="1">
    <source>
        <dbReference type="EMBL" id="GBC99071.1"/>
    </source>
</evidence>
<comment type="caution">
    <text evidence="1">The sequence shown here is derived from an EMBL/GenBank/DDBJ whole genome shotgun (WGS) entry which is preliminary data.</text>
</comment>
<dbReference type="EMBL" id="BEHT01000020">
    <property type="protein sequence ID" value="GBC99071.1"/>
    <property type="molecule type" value="Genomic_DNA"/>
</dbReference>
<gene>
    <name evidence="1" type="ORF">HRbin17_01592</name>
</gene>
<dbReference type="Proteomes" id="UP000236173">
    <property type="component" value="Unassembled WGS sequence"/>
</dbReference>
<name>A0A2H5XD09_9BACT</name>
<proteinExistence type="predicted"/>
<evidence type="ECO:0000313" key="2">
    <source>
        <dbReference type="Proteomes" id="UP000236173"/>
    </source>
</evidence>
<dbReference type="AlphaFoldDB" id="A0A2H5XD09"/>
<protein>
    <submittedName>
        <fullName evidence="1">Uncharacterized protein</fullName>
    </submittedName>
</protein>
<organism evidence="1 2">
    <name type="scientific">Candidatus Fervidibacter japonicus</name>
    <dbReference type="NCBI Taxonomy" id="2035412"/>
    <lineage>
        <taxon>Bacteria</taxon>
        <taxon>Candidatus Fervidibacterota</taxon>
        <taxon>Candidatus Fervidibacter</taxon>
    </lineage>
</organism>